<proteinExistence type="predicted"/>
<protein>
    <recommendedName>
        <fullName evidence="3">Mitochondrial protein</fullName>
    </recommendedName>
</protein>
<gene>
    <name evidence="1" type="ORF">LIER_25021</name>
</gene>
<dbReference type="PANTHER" id="PTHR11439:SF486">
    <property type="entry name" value="RLK (RECEPTOR-LIKE KINASE) PROTEIN, PUTATIVE-RELATED"/>
    <property type="match status" value="1"/>
</dbReference>
<comment type="caution">
    <text evidence="1">The sequence shown here is derived from an EMBL/GenBank/DDBJ whole genome shotgun (WGS) entry which is preliminary data.</text>
</comment>
<dbReference type="EMBL" id="BAABME010007425">
    <property type="protein sequence ID" value="GAA0170846.1"/>
    <property type="molecule type" value="Genomic_DNA"/>
</dbReference>
<dbReference type="Proteomes" id="UP001454036">
    <property type="component" value="Unassembled WGS sequence"/>
</dbReference>
<sequence length="148" mass="16454">MIGSLLYLTASRPDIAYSIGVCARFQVYPKESHLNHVKRIIKYVNGIVEYGLLYTFDMNSTLVGFCNADWAGNTEDRKSTSGGCFFVGNNLVLEEYNVRQGVMTLYCDNMSAINISKNPQLADIFTKAIDAAQFESLRSSLGLCVIDK</sequence>
<dbReference type="CDD" id="cd09272">
    <property type="entry name" value="RNase_HI_RT_Ty1"/>
    <property type="match status" value="1"/>
</dbReference>
<evidence type="ECO:0000313" key="1">
    <source>
        <dbReference type="EMBL" id="GAA0170846.1"/>
    </source>
</evidence>
<accession>A0AAV3R5E3</accession>
<evidence type="ECO:0008006" key="3">
    <source>
        <dbReference type="Google" id="ProtNLM"/>
    </source>
</evidence>
<name>A0AAV3R5E3_LITER</name>
<reference evidence="1 2" key="1">
    <citation type="submission" date="2024-01" db="EMBL/GenBank/DDBJ databases">
        <title>The complete chloroplast genome sequence of Lithospermum erythrorhizon: insights into the phylogenetic relationship among Boraginaceae species and the maternal lineages of purple gromwells.</title>
        <authorList>
            <person name="Okada T."/>
            <person name="Watanabe K."/>
        </authorList>
    </citation>
    <scope>NUCLEOTIDE SEQUENCE [LARGE SCALE GENOMIC DNA]</scope>
</reference>
<dbReference type="AlphaFoldDB" id="A0AAV3R5E3"/>
<organism evidence="1 2">
    <name type="scientific">Lithospermum erythrorhizon</name>
    <name type="common">Purple gromwell</name>
    <name type="synonym">Lithospermum officinale var. erythrorhizon</name>
    <dbReference type="NCBI Taxonomy" id="34254"/>
    <lineage>
        <taxon>Eukaryota</taxon>
        <taxon>Viridiplantae</taxon>
        <taxon>Streptophyta</taxon>
        <taxon>Embryophyta</taxon>
        <taxon>Tracheophyta</taxon>
        <taxon>Spermatophyta</taxon>
        <taxon>Magnoliopsida</taxon>
        <taxon>eudicotyledons</taxon>
        <taxon>Gunneridae</taxon>
        <taxon>Pentapetalae</taxon>
        <taxon>asterids</taxon>
        <taxon>lamiids</taxon>
        <taxon>Boraginales</taxon>
        <taxon>Boraginaceae</taxon>
        <taxon>Boraginoideae</taxon>
        <taxon>Lithospermeae</taxon>
        <taxon>Lithospermum</taxon>
    </lineage>
</organism>
<keyword evidence="2" id="KW-1185">Reference proteome</keyword>
<evidence type="ECO:0000313" key="2">
    <source>
        <dbReference type="Proteomes" id="UP001454036"/>
    </source>
</evidence>
<dbReference type="PANTHER" id="PTHR11439">
    <property type="entry name" value="GAG-POL-RELATED RETROTRANSPOSON"/>
    <property type="match status" value="1"/>
</dbReference>